<organism evidence="1">
    <name type="scientific">viral metagenome</name>
    <dbReference type="NCBI Taxonomy" id="1070528"/>
    <lineage>
        <taxon>unclassified sequences</taxon>
        <taxon>metagenomes</taxon>
        <taxon>organismal metagenomes</taxon>
    </lineage>
</organism>
<sequence length="31" mass="3800">MIIYTDEDLKWDKPPMEVCLLHHFALKTPKW</sequence>
<proteinExistence type="predicted"/>
<name>A0A6C0DSG3_9ZZZZ</name>
<reference evidence="1" key="1">
    <citation type="journal article" date="2020" name="Nature">
        <title>Giant virus diversity and host interactions through global metagenomics.</title>
        <authorList>
            <person name="Schulz F."/>
            <person name="Roux S."/>
            <person name="Paez-Espino D."/>
            <person name="Jungbluth S."/>
            <person name="Walsh D.A."/>
            <person name="Denef V.J."/>
            <person name="McMahon K.D."/>
            <person name="Konstantinidis K.T."/>
            <person name="Eloe-Fadrosh E.A."/>
            <person name="Kyrpides N.C."/>
            <person name="Woyke T."/>
        </authorList>
    </citation>
    <scope>NUCLEOTIDE SEQUENCE</scope>
    <source>
        <strain evidence="1">GVMAG-M-3300023174-3</strain>
    </source>
</reference>
<accession>A0A6C0DSG3</accession>
<evidence type="ECO:0000313" key="1">
    <source>
        <dbReference type="EMBL" id="QHT18115.1"/>
    </source>
</evidence>
<dbReference type="EMBL" id="MN739648">
    <property type="protein sequence ID" value="QHT18115.1"/>
    <property type="molecule type" value="Genomic_DNA"/>
</dbReference>
<dbReference type="AlphaFoldDB" id="A0A6C0DSG3"/>
<protein>
    <submittedName>
        <fullName evidence="1">Uncharacterized protein</fullName>
    </submittedName>
</protein>